<keyword evidence="3" id="KW-1185">Reference proteome</keyword>
<feature type="compositionally biased region" description="Low complexity" evidence="1">
    <location>
        <begin position="216"/>
        <end position="232"/>
    </location>
</feature>
<feature type="compositionally biased region" description="Polar residues" evidence="1">
    <location>
        <begin position="62"/>
        <end position="83"/>
    </location>
</feature>
<feature type="compositionally biased region" description="Low complexity" evidence="1">
    <location>
        <begin position="248"/>
        <end position="262"/>
    </location>
</feature>
<feature type="region of interest" description="Disordered" evidence="1">
    <location>
        <begin position="1"/>
        <end position="234"/>
    </location>
</feature>
<feature type="compositionally biased region" description="Low complexity" evidence="1">
    <location>
        <begin position="101"/>
        <end position="138"/>
    </location>
</feature>
<organism evidence="2 3">
    <name type="scientific">Sinocyclocheilus rhinocerous</name>
    <dbReference type="NCBI Taxonomy" id="307959"/>
    <lineage>
        <taxon>Eukaryota</taxon>
        <taxon>Metazoa</taxon>
        <taxon>Chordata</taxon>
        <taxon>Craniata</taxon>
        <taxon>Vertebrata</taxon>
        <taxon>Euteleostomi</taxon>
        <taxon>Actinopterygii</taxon>
        <taxon>Neopterygii</taxon>
        <taxon>Teleostei</taxon>
        <taxon>Ostariophysi</taxon>
        <taxon>Cypriniformes</taxon>
        <taxon>Cyprinidae</taxon>
        <taxon>Cyprininae</taxon>
        <taxon>Sinocyclocheilus</taxon>
    </lineage>
</organism>
<sequence>MQSQSTPSRYSPGSSAYAKRGASPLGVSQFTSGPSSYSQYTSSSQSRAGTQLAGSSHHAPMQTGNAFSGGSSLQMQGTSSQYAPSPLDVKVPVYSKAPSGPSLSRSQPSQWQPSSKWSQGFQTSGTVTSQSSSPSQGSKAPSKFSTLTSAASPTQFASEQEGSGVDSGLSSWSQSASTPYSHGGPSTYSKYTSSSQSRAGTQLSGSSPYVPVQSVSTSTDGSSLQLLGTSSQYAPSPLNAKVLVYSQAAPSRPSLSRSQPSQWQTSSRWSQGFQTSGTVASQNSSKAPSSFSTLTSAAGPGPSAYAKHDSSLDVSSQSTSDPDSSGLYASSSQSMAGTRLAGFSPIPVQTGSTFTGGSSFQFQGTSNQYAPSVPSQYTLASGGSSLTGSEASKKWQPSCSLKSGYMPHLSAFCSLIYYLCHLKRSPILCIPMVA</sequence>
<feature type="compositionally biased region" description="Polar residues" evidence="1">
    <location>
        <begin position="263"/>
        <end position="296"/>
    </location>
</feature>
<feature type="compositionally biased region" description="Low complexity" evidence="1">
    <location>
        <begin position="312"/>
        <end position="325"/>
    </location>
</feature>
<evidence type="ECO:0000313" key="2">
    <source>
        <dbReference type="Ensembl" id="ENSSRHP00000079007.1"/>
    </source>
</evidence>
<feature type="compositionally biased region" description="Polar residues" evidence="1">
    <location>
        <begin position="143"/>
        <end position="161"/>
    </location>
</feature>
<proteinExistence type="predicted"/>
<feature type="compositionally biased region" description="Polar residues" evidence="1">
    <location>
        <begin position="1"/>
        <end position="14"/>
    </location>
</feature>
<feature type="compositionally biased region" description="Polar residues" evidence="1">
    <location>
        <begin position="198"/>
        <end position="207"/>
    </location>
</feature>
<dbReference type="Proteomes" id="UP000472270">
    <property type="component" value="Unassembled WGS sequence"/>
</dbReference>
<evidence type="ECO:0000256" key="1">
    <source>
        <dbReference type="SAM" id="MobiDB-lite"/>
    </source>
</evidence>
<feature type="compositionally biased region" description="Polar residues" evidence="1">
    <location>
        <begin position="168"/>
        <end position="180"/>
    </location>
</feature>
<accession>A0A673LNI4</accession>
<reference evidence="2" key="1">
    <citation type="submission" date="2025-08" db="UniProtKB">
        <authorList>
            <consortium name="Ensembl"/>
        </authorList>
    </citation>
    <scope>IDENTIFICATION</scope>
</reference>
<dbReference type="AlphaFoldDB" id="A0A673LNI4"/>
<feature type="compositionally biased region" description="Low complexity" evidence="1">
    <location>
        <begin position="186"/>
        <end position="197"/>
    </location>
</feature>
<feature type="region of interest" description="Disordered" evidence="1">
    <location>
        <begin position="248"/>
        <end position="331"/>
    </location>
</feature>
<protein>
    <submittedName>
        <fullName evidence="2">Uncharacterized protein</fullName>
    </submittedName>
</protein>
<name>A0A673LNI4_9TELE</name>
<feature type="compositionally biased region" description="Low complexity" evidence="1">
    <location>
        <begin position="31"/>
        <end position="46"/>
    </location>
</feature>
<evidence type="ECO:0000313" key="3">
    <source>
        <dbReference type="Proteomes" id="UP000472270"/>
    </source>
</evidence>
<dbReference type="Ensembl" id="ENSSRHT00000081149.1">
    <property type="protein sequence ID" value="ENSSRHP00000079007.1"/>
    <property type="gene ID" value="ENSSRHG00000039186.1"/>
</dbReference>
<reference evidence="2" key="2">
    <citation type="submission" date="2025-09" db="UniProtKB">
        <authorList>
            <consortium name="Ensembl"/>
        </authorList>
    </citation>
    <scope>IDENTIFICATION</scope>
</reference>